<sequence>MHCVRKVTEDLYWVGANEHRLALFENVHPLTKGVSYNSYLLMDEKTVLFDTVDWAVC</sequence>
<gene>
    <name evidence="1" type="ORF">EZH24_06195</name>
</gene>
<organism evidence="1 2">
    <name type="scientific">Brachyspira catarrhinii</name>
    <dbReference type="NCBI Taxonomy" id="2528966"/>
    <lineage>
        <taxon>Bacteria</taxon>
        <taxon>Pseudomonadati</taxon>
        <taxon>Spirochaetota</taxon>
        <taxon>Spirochaetia</taxon>
        <taxon>Brachyspirales</taxon>
        <taxon>Brachyspiraceae</taxon>
        <taxon>Brachyspira</taxon>
    </lineage>
</organism>
<dbReference type="PANTHER" id="PTHR43717">
    <property type="entry name" value="ANAEROBIC NITRIC OXIDE REDUCTASE FLAVORUBREDOXIN"/>
    <property type="match status" value="1"/>
</dbReference>
<dbReference type="PANTHER" id="PTHR43717:SF1">
    <property type="entry name" value="ANAEROBIC NITRIC OXIDE REDUCTASE FLAVORUBREDOXIN"/>
    <property type="match status" value="1"/>
</dbReference>
<proteinExistence type="predicted"/>
<protein>
    <submittedName>
        <fullName evidence="1">FprA family A-type flavoprotein</fullName>
    </submittedName>
</protein>
<dbReference type="Gene3D" id="3.60.15.10">
    <property type="entry name" value="Ribonuclease Z/Hydroxyacylglutathione hydrolase-like"/>
    <property type="match status" value="1"/>
</dbReference>
<comment type="caution">
    <text evidence="1">The sequence shown here is derived from an EMBL/GenBank/DDBJ whole genome shotgun (WGS) entry which is preliminary data.</text>
</comment>
<evidence type="ECO:0000313" key="2">
    <source>
        <dbReference type="Proteomes" id="UP000310168"/>
    </source>
</evidence>
<reference evidence="1 2" key="1">
    <citation type="journal article" date="2019" name="Anaerobe">
        <title>Brachyspira catarrhinii sp. nov., an anaerobic intestinal spirochaete isolated from vervet monkeys may have been misidentified as Brachyspira aalborgi in previous studies.</title>
        <authorList>
            <person name="Phillips N.D."/>
            <person name="La T."/>
            <person name="Hampson D.J."/>
        </authorList>
    </citation>
    <scope>NUCLEOTIDE SEQUENCE [LARGE SCALE GENOMIC DNA]</scope>
    <source>
        <strain evidence="1 2">Z12</strain>
    </source>
</reference>
<dbReference type="SUPFAM" id="SSF56281">
    <property type="entry name" value="Metallo-hydrolase/oxidoreductase"/>
    <property type="match status" value="1"/>
</dbReference>
<name>A0ABY2TR57_9SPIR</name>
<feature type="non-terminal residue" evidence="1">
    <location>
        <position position="57"/>
    </location>
</feature>
<evidence type="ECO:0000313" key="1">
    <source>
        <dbReference type="EMBL" id="TKZ35259.1"/>
    </source>
</evidence>
<accession>A0ABY2TR57</accession>
<keyword evidence="2" id="KW-1185">Reference proteome</keyword>
<dbReference type="EMBL" id="SJDU01000131">
    <property type="protein sequence ID" value="TKZ35259.1"/>
    <property type="molecule type" value="Genomic_DNA"/>
</dbReference>
<dbReference type="InterPro" id="IPR036866">
    <property type="entry name" value="RibonucZ/Hydroxyglut_hydro"/>
</dbReference>
<dbReference type="Proteomes" id="UP000310168">
    <property type="component" value="Unassembled WGS sequence"/>
</dbReference>